<dbReference type="GO" id="GO:0046677">
    <property type="term" value="P:response to antibiotic"/>
    <property type="evidence" value="ECO:0007669"/>
    <property type="project" value="InterPro"/>
</dbReference>
<dbReference type="AlphaFoldDB" id="A0A2G1VPJ1"/>
<dbReference type="PANTHER" id="PTHR35333:SF3">
    <property type="entry name" value="BETA-LACTAMASE-TYPE TRANSPEPTIDASE FOLD CONTAINING PROTEIN"/>
    <property type="match status" value="1"/>
</dbReference>
<evidence type="ECO:0000313" key="6">
    <source>
        <dbReference type="EMBL" id="PHQ28550.1"/>
    </source>
</evidence>
<keyword evidence="7" id="KW-1185">Reference proteome</keyword>
<feature type="chain" id="PRO_5013961757" description="beta-lactamase" evidence="4">
    <location>
        <begin position="20"/>
        <end position="382"/>
    </location>
</feature>
<organism evidence="6 7">
    <name type="scientific">Leeuwenhoekiella nanhaiensis</name>
    <dbReference type="NCBI Taxonomy" id="1655491"/>
    <lineage>
        <taxon>Bacteria</taxon>
        <taxon>Pseudomonadati</taxon>
        <taxon>Bacteroidota</taxon>
        <taxon>Flavobacteriia</taxon>
        <taxon>Flavobacteriales</taxon>
        <taxon>Flavobacteriaceae</taxon>
        <taxon>Leeuwenhoekiella</taxon>
    </lineage>
</organism>
<evidence type="ECO:0000313" key="7">
    <source>
        <dbReference type="Proteomes" id="UP000229433"/>
    </source>
</evidence>
<evidence type="ECO:0000256" key="4">
    <source>
        <dbReference type="SAM" id="SignalP"/>
    </source>
</evidence>
<comment type="similarity">
    <text evidence="2">Belongs to the class-A beta-lactamase family.</text>
</comment>
<comment type="catalytic activity">
    <reaction evidence="1">
        <text>a beta-lactam + H2O = a substituted beta-amino acid</text>
        <dbReference type="Rhea" id="RHEA:20401"/>
        <dbReference type="ChEBI" id="CHEBI:15377"/>
        <dbReference type="ChEBI" id="CHEBI:35627"/>
        <dbReference type="ChEBI" id="CHEBI:140347"/>
        <dbReference type="EC" id="3.5.2.6"/>
    </reaction>
</comment>
<dbReference type="InterPro" id="IPR012338">
    <property type="entry name" value="Beta-lactam/transpept-like"/>
</dbReference>
<dbReference type="InterPro" id="IPR000871">
    <property type="entry name" value="Beta-lactam_class-A"/>
</dbReference>
<accession>A0A2G1VPJ1</accession>
<name>A0A2G1VPJ1_9FLAO</name>
<dbReference type="OrthoDB" id="1884322at2"/>
<evidence type="ECO:0000259" key="5">
    <source>
        <dbReference type="Pfam" id="PF13354"/>
    </source>
</evidence>
<feature type="domain" description="Beta-lactamase class A catalytic" evidence="5">
    <location>
        <begin position="71"/>
        <end position="340"/>
    </location>
</feature>
<feature type="signal peptide" evidence="4">
    <location>
        <begin position="1"/>
        <end position="19"/>
    </location>
</feature>
<comment type="caution">
    <text evidence="6">The sequence shown here is derived from an EMBL/GenBank/DDBJ whole genome shotgun (WGS) entry which is preliminary data.</text>
</comment>
<evidence type="ECO:0000256" key="3">
    <source>
        <dbReference type="ARBA" id="ARBA00012865"/>
    </source>
</evidence>
<dbReference type="GO" id="GO:0008800">
    <property type="term" value="F:beta-lactamase activity"/>
    <property type="evidence" value="ECO:0007669"/>
    <property type="project" value="UniProtKB-EC"/>
</dbReference>
<keyword evidence="4" id="KW-0732">Signal</keyword>
<dbReference type="InterPro" id="IPR045155">
    <property type="entry name" value="Beta-lactam_cat"/>
</dbReference>
<gene>
    <name evidence="6" type="ORF">CJ305_14770</name>
</gene>
<dbReference type="RefSeq" id="WP_099647067.1">
    <property type="nucleotide sequence ID" value="NZ_KZ319295.1"/>
</dbReference>
<dbReference type="SUPFAM" id="SSF56601">
    <property type="entry name" value="beta-lactamase/transpeptidase-like"/>
    <property type="match status" value="1"/>
</dbReference>
<proteinExistence type="inferred from homology"/>
<dbReference type="PANTHER" id="PTHR35333">
    <property type="entry name" value="BETA-LACTAMASE"/>
    <property type="match status" value="1"/>
</dbReference>
<evidence type="ECO:0000256" key="2">
    <source>
        <dbReference type="ARBA" id="ARBA00009009"/>
    </source>
</evidence>
<sequence>MRCIWVCCFTILVVFTSCKTGSPSVFEQALQSSNPKIKNVMQSPAGHEIQILYTEIKRDSLNRPQFTEYAFNLDEDNYFYPASTVKLPVLLLALEKLSTDPLLRDQVDLNTPYKIPGDTVVHQLATDLVEIIAVSDNEAYNHLFEFLGRDSINALVARKRLGPFQINHRLSTPDSDAALSRGLVFYPQNADSIVVSGYTSKPIKKLNLKNLRKGKAYMQGDSLVEQAFDFSAKNYFPLRTQQEVLKRLLFENAYTPEERFQIKPEYRDFLLETMPKYPRELGYDPEQFPDGYVKFFVYGDTAAKLDHSVAIFNKVGDAYGTLTDNAFIQTKDGVEFLLSATLLVNENATFNDDTYEYEELGLPFLGELGREILRLKQSEQDY</sequence>
<dbReference type="Pfam" id="PF13354">
    <property type="entry name" value="Beta-lactamase2"/>
    <property type="match status" value="1"/>
</dbReference>
<dbReference type="EMBL" id="NQXA01000013">
    <property type="protein sequence ID" value="PHQ28550.1"/>
    <property type="molecule type" value="Genomic_DNA"/>
</dbReference>
<dbReference type="GO" id="GO:0030655">
    <property type="term" value="P:beta-lactam antibiotic catabolic process"/>
    <property type="evidence" value="ECO:0007669"/>
    <property type="project" value="InterPro"/>
</dbReference>
<dbReference type="PROSITE" id="PS51257">
    <property type="entry name" value="PROKAR_LIPOPROTEIN"/>
    <property type="match status" value="1"/>
</dbReference>
<dbReference type="Gene3D" id="3.40.710.10">
    <property type="entry name" value="DD-peptidase/beta-lactamase superfamily"/>
    <property type="match status" value="1"/>
</dbReference>
<dbReference type="EC" id="3.5.2.6" evidence="3"/>
<dbReference type="Proteomes" id="UP000229433">
    <property type="component" value="Unassembled WGS sequence"/>
</dbReference>
<reference evidence="6 7" key="1">
    <citation type="submission" date="2017-08" db="EMBL/GenBank/DDBJ databases">
        <title>The whole genome shortgun sequences of strain Leeuwenhoekiella nanhaiensis G18 from the South China Sea.</title>
        <authorList>
            <person name="Liu Q."/>
        </authorList>
    </citation>
    <scope>NUCLEOTIDE SEQUENCE [LARGE SCALE GENOMIC DNA]</scope>
    <source>
        <strain evidence="6 7">G18</strain>
    </source>
</reference>
<evidence type="ECO:0000256" key="1">
    <source>
        <dbReference type="ARBA" id="ARBA00001526"/>
    </source>
</evidence>
<protein>
    <recommendedName>
        <fullName evidence="3">beta-lactamase</fullName>
        <ecNumber evidence="3">3.5.2.6</ecNumber>
    </recommendedName>
</protein>